<keyword evidence="4" id="KW-0067">ATP-binding</keyword>
<sequence length="383" mass="40660">MDANKIADQVYALAAADAATQPLARMVKEALEVIDQSLDTHGPENVSLSFNGGKDCTVLLHLYAGALARRLKSNEDLKPIHALYIPVPSPFSVLEEFIDDSARAYNLDIFSCVPEHMTQIESVVTPGTPLRTPNGGTSPGYVDSVVSAPKAVGKAKGGMGMLEALEVQGAVPSHLCETHRHEDGPARRYIIASEHDRSRLAVIRACQTHHQLVVHRRLGLSPAAQRVPYCVLYDEGYTSLGSTYNTFPNPALLVDDDTDGASEGASTRSLCTPSSTSQTTTDDTPETWSISMDGPGEKTTESRSKDEGTPYSSVNGATNVNGTSPASVKSTSAKLASIKSASIQSKSASVASSVPRYSPAYELNDGSLERSGRGSSKPQQKPA</sequence>
<feature type="compositionally biased region" description="Polar residues" evidence="5">
    <location>
        <begin position="373"/>
        <end position="383"/>
    </location>
</feature>
<evidence type="ECO:0000256" key="2">
    <source>
        <dbReference type="ARBA" id="ARBA00022695"/>
    </source>
</evidence>
<feature type="region of interest" description="Disordered" evidence="5">
    <location>
        <begin position="255"/>
        <end position="383"/>
    </location>
</feature>
<dbReference type="InterPro" id="IPR014729">
    <property type="entry name" value="Rossmann-like_a/b/a_fold"/>
</dbReference>
<dbReference type="PANTHER" id="PTHR23293">
    <property type="entry name" value="FAD SYNTHETASE-RELATED FMN ADENYLYLTRANSFERASE"/>
    <property type="match status" value="1"/>
</dbReference>
<dbReference type="SUPFAM" id="SSF52402">
    <property type="entry name" value="Adenine nucleotide alpha hydrolases-like"/>
    <property type="match status" value="1"/>
</dbReference>
<keyword evidence="1" id="KW-0808">Transferase</keyword>
<protein>
    <recommendedName>
        <fullName evidence="8">Phosphoadenosine phosphosulphate reductase domain-containing protein</fullName>
    </recommendedName>
</protein>
<keyword evidence="3" id="KW-0547">Nucleotide-binding</keyword>
<dbReference type="OrthoDB" id="270728at2759"/>
<feature type="compositionally biased region" description="Low complexity" evidence="5">
    <location>
        <begin position="329"/>
        <end position="353"/>
    </location>
</feature>
<comment type="caution">
    <text evidence="6">The sequence shown here is derived from an EMBL/GenBank/DDBJ whole genome shotgun (WGS) entry which is preliminary data.</text>
</comment>
<dbReference type="GO" id="GO:0005524">
    <property type="term" value="F:ATP binding"/>
    <property type="evidence" value="ECO:0007669"/>
    <property type="project" value="UniProtKB-KW"/>
</dbReference>
<dbReference type="GO" id="GO:0006747">
    <property type="term" value="P:FAD biosynthetic process"/>
    <property type="evidence" value="ECO:0007669"/>
    <property type="project" value="TreeGrafter"/>
</dbReference>
<reference evidence="6 7" key="1">
    <citation type="journal article" date="2020" name="ISME J.">
        <title>Uncovering the hidden diversity of litter-decomposition mechanisms in mushroom-forming fungi.</title>
        <authorList>
            <person name="Floudas D."/>
            <person name="Bentzer J."/>
            <person name="Ahren D."/>
            <person name="Johansson T."/>
            <person name="Persson P."/>
            <person name="Tunlid A."/>
        </authorList>
    </citation>
    <scope>NUCLEOTIDE SEQUENCE [LARGE SCALE GENOMIC DNA]</scope>
    <source>
        <strain evidence="6 7">CBS 101986</strain>
    </source>
</reference>
<evidence type="ECO:0000313" key="6">
    <source>
        <dbReference type="EMBL" id="KAF5327324.1"/>
    </source>
</evidence>
<evidence type="ECO:0000256" key="3">
    <source>
        <dbReference type="ARBA" id="ARBA00022741"/>
    </source>
</evidence>
<dbReference type="AlphaFoldDB" id="A0A8H5BQF1"/>
<dbReference type="PANTHER" id="PTHR23293:SF9">
    <property type="entry name" value="FAD SYNTHASE"/>
    <property type="match status" value="1"/>
</dbReference>
<dbReference type="GO" id="GO:0003919">
    <property type="term" value="F:FMN adenylyltransferase activity"/>
    <property type="evidence" value="ECO:0007669"/>
    <property type="project" value="TreeGrafter"/>
</dbReference>
<feature type="compositionally biased region" description="Basic and acidic residues" evidence="5">
    <location>
        <begin position="295"/>
        <end position="308"/>
    </location>
</feature>
<feature type="compositionally biased region" description="Low complexity" evidence="5">
    <location>
        <begin position="272"/>
        <end position="289"/>
    </location>
</feature>
<gene>
    <name evidence="6" type="ORF">D9619_004018</name>
</gene>
<evidence type="ECO:0000313" key="7">
    <source>
        <dbReference type="Proteomes" id="UP000567179"/>
    </source>
</evidence>
<evidence type="ECO:0000256" key="1">
    <source>
        <dbReference type="ARBA" id="ARBA00022679"/>
    </source>
</evidence>
<name>A0A8H5BQF1_9AGAR</name>
<dbReference type="EMBL" id="JAACJJ010000014">
    <property type="protein sequence ID" value="KAF5327324.1"/>
    <property type="molecule type" value="Genomic_DNA"/>
</dbReference>
<keyword evidence="2" id="KW-0548">Nucleotidyltransferase</keyword>
<organism evidence="6 7">
    <name type="scientific">Psilocybe cf. subviscida</name>
    <dbReference type="NCBI Taxonomy" id="2480587"/>
    <lineage>
        <taxon>Eukaryota</taxon>
        <taxon>Fungi</taxon>
        <taxon>Dikarya</taxon>
        <taxon>Basidiomycota</taxon>
        <taxon>Agaricomycotina</taxon>
        <taxon>Agaricomycetes</taxon>
        <taxon>Agaricomycetidae</taxon>
        <taxon>Agaricales</taxon>
        <taxon>Agaricineae</taxon>
        <taxon>Strophariaceae</taxon>
        <taxon>Psilocybe</taxon>
    </lineage>
</organism>
<evidence type="ECO:0008006" key="8">
    <source>
        <dbReference type="Google" id="ProtNLM"/>
    </source>
</evidence>
<dbReference type="Proteomes" id="UP000567179">
    <property type="component" value="Unassembled WGS sequence"/>
</dbReference>
<keyword evidence="7" id="KW-1185">Reference proteome</keyword>
<accession>A0A8H5BQF1</accession>
<evidence type="ECO:0000256" key="4">
    <source>
        <dbReference type="ARBA" id="ARBA00022840"/>
    </source>
</evidence>
<dbReference type="Gene3D" id="3.40.50.620">
    <property type="entry name" value="HUPs"/>
    <property type="match status" value="2"/>
</dbReference>
<proteinExistence type="predicted"/>
<feature type="compositionally biased region" description="Polar residues" evidence="5">
    <location>
        <begin position="310"/>
        <end position="328"/>
    </location>
</feature>
<evidence type="ECO:0000256" key="5">
    <source>
        <dbReference type="SAM" id="MobiDB-lite"/>
    </source>
</evidence>